<organism evidence="1 2">
    <name type="scientific">Metapseudomonas resinovorans</name>
    <name type="common">Pseudomonas resinovorans</name>
    <dbReference type="NCBI Taxonomy" id="53412"/>
    <lineage>
        <taxon>Bacteria</taxon>
        <taxon>Pseudomonadati</taxon>
        <taxon>Pseudomonadota</taxon>
        <taxon>Gammaproteobacteria</taxon>
        <taxon>Pseudomonadales</taxon>
        <taxon>Pseudomonadaceae</taxon>
        <taxon>Metapseudomonas</taxon>
    </lineage>
</organism>
<sequence>MRYQLIPGQPNTIIWFDDSGCSGVIRPTDVEMWAEFEAWQAAGNAPEPGGTPDERSLEELRIAALSAVNAEVDAALLPITGRYSRAEIDTWPAQRSEARAWLADNQTPTPLLDTIAGDLDAVGKQAFCEAVLIKADAHKGVAGTAIAWRRTMTQWIYAQVGRESLLSFRPIYPNLPT</sequence>
<protein>
    <submittedName>
        <fullName evidence="1">Uncharacterized protein</fullName>
    </submittedName>
</protein>
<accession>A0ABT4Y7T9</accession>
<keyword evidence="2" id="KW-1185">Reference proteome</keyword>
<gene>
    <name evidence="1" type="ORF">NNO07_17455</name>
</gene>
<dbReference type="RefSeq" id="WP_271471429.1">
    <property type="nucleotide sequence ID" value="NZ_JANEWF010000021.1"/>
</dbReference>
<evidence type="ECO:0000313" key="1">
    <source>
        <dbReference type="EMBL" id="MDA8484858.1"/>
    </source>
</evidence>
<evidence type="ECO:0000313" key="2">
    <source>
        <dbReference type="Proteomes" id="UP001211689"/>
    </source>
</evidence>
<dbReference type="EMBL" id="JANEWF010000021">
    <property type="protein sequence ID" value="MDA8484858.1"/>
    <property type="molecule type" value="Genomic_DNA"/>
</dbReference>
<comment type="caution">
    <text evidence="1">The sequence shown here is derived from an EMBL/GenBank/DDBJ whole genome shotgun (WGS) entry which is preliminary data.</text>
</comment>
<name>A0ABT4Y7T9_METRE</name>
<proteinExistence type="predicted"/>
<reference evidence="1 2" key="1">
    <citation type="submission" date="2022-07" db="EMBL/GenBank/DDBJ databases">
        <title>Genome Analysis of Selected Gammaproteobacteria from Nigerian Food snails.</title>
        <authorList>
            <person name="Okafor A.C."/>
        </authorList>
    </citation>
    <scope>NUCLEOTIDE SEQUENCE [LARGE SCALE GENOMIC DNA]</scope>
    <source>
        <strain evidence="1 2">Awg 2</strain>
    </source>
</reference>
<dbReference type="Proteomes" id="UP001211689">
    <property type="component" value="Unassembled WGS sequence"/>
</dbReference>